<dbReference type="Proteomes" id="UP000186817">
    <property type="component" value="Unassembled WGS sequence"/>
</dbReference>
<sequence length="177" mass="19968">MEAWADALSWLTSSWLCDASHPEGYAREPDFVVHSVTMPKEVMTQLSPYLSVQSLAPLRGTCRQPASTGEQAFQQLLKLPATRRQQIHKVDKPRSAEQWATLTSGKEDCKWHSPSKRRFIQDISGEWVLYTPTGSVFDGLKEYLLLTHFLPAEPLPSKTEDILFARCKSSTRPACGF</sequence>
<dbReference type="EMBL" id="LSRX01001441">
    <property type="protein sequence ID" value="OLP79861.1"/>
    <property type="molecule type" value="Genomic_DNA"/>
</dbReference>
<evidence type="ECO:0000313" key="1">
    <source>
        <dbReference type="EMBL" id="OLP79861.1"/>
    </source>
</evidence>
<name>A0A1Q9CAB6_SYMMI</name>
<comment type="caution">
    <text evidence="1">The sequence shown here is derived from an EMBL/GenBank/DDBJ whole genome shotgun (WGS) entry which is preliminary data.</text>
</comment>
<organism evidence="1 2">
    <name type="scientific">Symbiodinium microadriaticum</name>
    <name type="common">Dinoflagellate</name>
    <name type="synonym">Zooxanthella microadriatica</name>
    <dbReference type="NCBI Taxonomy" id="2951"/>
    <lineage>
        <taxon>Eukaryota</taxon>
        <taxon>Sar</taxon>
        <taxon>Alveolata</taxon>
        <taxon>Dinophyceae</taxon>
        <taxon>Suessiales</taxon>
        <taxon>Symbiodiniaceae</taxon>
        <taxon>Symbiodinium</taxon>
    </lineage>
</organism>
<protein>
    <submittedName>
        <fullName evidence="1">Uncharacterized protein</fullName>
    </submittedName>
</protein>
<proteinExistence type="predicted"/>
<accession>A0A1Q9CAB6</accession>
<keyword evidence="2" id="KW-1185">Reference proteome</keyword>
<gene>
    <name evidence="1" type="ORF">AK812_SmicGene39811</name>
</gene>
<reference evidence="1 2" key="1">
    <citation type="submission" date="2016-02" db="EMBL/GenBank/DDBJ databases">
        <title>Genome analysis of coral dinoflagellate symbionts highlights evolutionary adaptations to a symbiotic lifestyle.</title>
        <authorList>
            <person name="Aranda M."/>
            <person name="Li Y."/>
            <person name="Liew Y.J."/>
            <person name="Baumgarten S."/>
            <person name="Simakov O."/>
            <person name="Wilson M."/>
            <person name="Piel J."/>
            <person name="Ashoor H."/>
            <person name="Bougouffa S."/>
            <person name="Bajic V.B."/>
            <person name="Ryu T."/>
            <person name="Ravasi T."/>
            <person name="Bayer T."/>
            <person name="Micklem G."/>
            <person name="Kim H."/>
            <person name="Bhak J."/>
            <person name="Lajeunesse T.C."/>
            <person name="Voolstra C.R."/>
        </authorList>
    </citation>
    <scope>NUCLEOTIDE SEQUENCE [LARGE SCALE GENOMIC DNA]</scope>
    <source>
        <strain evidence="1 2">CCMP2467</strain>
    </source>
</reference>
<dbReference type="OrthoDB" id="406561at2759"/>
<dbReference type="AlphaFoldDB" id="A0A1Q9CAB6"/>
<evidence type="ECO:0000313" key="2">
    <source>
        <dbReference type="Proteomes" id="UP000186817"/>
    </source>
</evidence>